<dbReference type="SUPFAM" id="SSF103473">
    <property type="entry name" value="MFS general substrate transporter"/>
    <property type="match status" value="1"/>
</dbReference>
<feature type="transmembrane region" description="Helical" evidence="6">
    <location>
        <begin position="108"/>
        <end position="130"/>
    </location>
</feature>
<evidence type="ECO:0000256" key="6">
    <source>
        <dbReference type="SAM" id="Phobius"/>
    </source>
</evidence>
<feature type="transmembrane region" description="Helical" evidence="6">
    <location>
        <begin position="83"/>
        <end position="102"/>
    </location>
</feature>
<dbReference type="OrthoDB" id="2985014at2759"/>
<feature type="transmembrane region" description="Helical" evidence="6">
    <location>
        <begin position="340"/>
        <end position="362"/>
    </location>
</feature>
<dbReference type="PANTHER" id="PTHR43791:SF27">
    <property type="entry name" value="TRANSPORTER, PUTATIVE (AFU_ORTHOLOGUE AFUA_2G15730)-RELATED"/>
    <property type="match status" value="1"/>
</dbReference>
<feature type="transmembrane region" description="Helical" evidence="6">
    <location>
        <begin position="57"/>
        <end position="76"/>
    </location>
</feature>
<dbReference type="Pfam" id="PF07690">
    <property type="entry name" value="MFS_1"/>
    <property type="match status" value="1"/>
</dbReference>
<reference evidence="7" key="1">
    <citation type="journal article" date="2020" name="Stud. Mycol.">
        <title>101 Dothideomycetes genomes: a test case for predicting lifestyles and emergence of pathogens.</title>
        <authorList>
            <person name="Haridas S."/>
            <person name="Albert R."/>
            <person name="Binder M."/>
            <person name="Bloem J."/>
            <person name="Labutti K."/>
            <person name="Salamov A."/>
            <person name="Andreopoulos B."/>
            <person name="Baker S."/>
            <person name="Barry K."/>
            <person name="Bills G."/>
            <person name="Bluhm B."/>
            <person name="Cannon C."/>
            <person name="Castanera R."/>
            <person name="Culley D."/>
            <person name="Daum C."/>
            <person name="Ezra D."/>
            <person name="Gonzalez J."/>
            <person name="Henrissat B."/>
            <person name="Kuo A."/>
            <person name="Liang C."/>
            <person name="Lipzen A."/>
            <person name="Lutzoni F."/>
            <person name="Magnuson J."/>
            <person name="Mondo S."/>
            <person name="Nolan M."/>
            <person name="Ohm R."/>
            <person name="Pangilinan J."/>
            <person name="Park H.-J."/>
            <person name="Ramirez L."/>
            <person name="Alfaro M."/>
            <person name="Sun H."/>
            <person name="Tritt A."/>
            <person name="Yoshinaga Y."/>
            <person name="Zwiers L.-H."/>
            <person name="Turgeon B."/>
            <person name="Goodwin S."/>
            <person name="Spatafora J."/>
            <person name="Crous P."/>
            <person name="Grigoriev I."/>
        </authorList>
    </citation>
    <scope>NUCLEOTIDE SEQUENCE</scope>
    <source>
        <strain evidence="7">CBS 262.69</strain>
    </source>
</reference>
<accession>A0A6G1HI04</accession>
<evidence type="ECO:0000313" key="8">
    <source>
        <dbReference type="Proteomes" id="UP000799640"/>
    </source>
</evidence>
<feature type="transmembrane region" description="Helical" evidence="6">
    <location>
        <begin position="400"/>
        <end position="422"/>
    </location>
</feature>
<evidence type="ECO:0000313" key="7">
    <source>
        <dbReference type="EMBL" id="KAF2395693.1"/>
    </source>
</evidence>
<dbReference type="InterPro" id="IPR036259">
    <property type="entry name" value="MFS_trans_sf"/>
</dbReference>
<proteinExistence type="predicted"/>
<dbReference type="GO" id="GO:0016020">
    <property type="term" value="C:membrane"/>
    <property type="evidence" value="ECO:0007669"/>
    <property type="project" value="UniProtKB-SubCell"/>
</dbReference>
<dbReference type="FunFam" id="1.20.1250.20:FF:000018">
    <property type="entry name" value="MFS transporter permease"/>
    <property type="match status" value="1"/>
</dbReference>
<sequence>MYTGEEERRVLRKMDRGVVLFIAGLYLLSFLDRSNIGNARIAGLQTDLRMTGPQYEWLLTAFYISYIAFEWMALMFRLVPPHIYISICVLAWGIIASLQALTTSFVQMLILRAVLGVAEAAFCGVPFYLSFFFRRAELAGRVGVFISASPLATSFASAIAWLITWTAQGVGIAPWRALFLVEGFPSVLVAVYVWRALPDGPDSAAFLTPRERRVAVMRLRGQKEESHGHSVKLQEILATIRDPKSWMTAFMFFSCNVAFSSLPVFLPTIIHEMGFSPLASQAMSAPPYMVAFFTVLLTAHASDRARARSPFIILHAGLACAGYTTMFLCAWLGLPNALRYLAVYPAASGFFSCVTLILTWTLNNQASDAGRGAGVALLQYIGQCGPLLGTRLYPSTDGPLYLRGTAVCAGFMALAGCLAWGLRTLLRRENARIRAEMVVGDQGEEGVELLEGREASEERFMFML</sequence>
<feature type="transmembrane region" description="Helical" evidence="6">
    <location>
        <begin position="142"/>
        <end position="163"/>
    </location>
</feature>
<dbReference type="FunFam" id="1.20.1250.20:FF:000013">
    <property type="entry name" value="MFS general substrate transporter"/>
    <property type="match status" value="1"/>
</dbReference>
<comment type="subcellular location">
    <subcellularLocation>
        <location evidence="1">Membrane</location>
        <topology evidence="1">Multi-pass membrane protein</topology>
    </subcellularLocation>
</comment>
<evidence type="ECO:0000256" key="4">
    <source>
        <dbReference type="ARBA" id="ARBA00022989"/>
    </source>
</evidence>
<keyword evidence="8" id="KW-1185">Reference proteome</keyword>
<dbReference type="Proteomes" id="UP000799640">
    <property type="component" value="Unassembled WGS sequence"/>
</dbReference>
<keyword evidence="5 6" id="KW-0472">Membrane</keyword>
<keyword evidence="4 6" id="KW-1133">Transmembrane helix</keyword>
<gene>
    <name evidence="7" type="ORF">EJ06DRAFT_484916</name>
</gene>
<dbReference type="EMBL" id="ML996712">
    <property type="protein sequence ID" value="KAF2395693.1"/>
    <property type="molecule type" value="Genomic_DNA"/>
</dbReference>
<feature type="transmembrane region" description="Helical" evidence="6">
    <location>
        <begin position="311"/>
        <end position="334"/>
    </location>
</feature>
<dbReference type="AlphaFoldDB" id="A0A6G1HI04"/>
<dbReference type="Gene3D" id="1.20.1250.20">
    <property type="entry name" value="MFS general substrate transporter like domains"/>
    <property type="match status" value="2"/>
</dbReference>
<evidence type="ECO:0000256" key="2">
    <source>
        <dbReference type="ARBA" id="ARBA00022448"/>
    </source>
</evidence>
<dbReference type="PANTHER" id="PTHR43791">
    <property type="entry name" value="PERMEASE-RELATED"/>
    <property type="match status" value="1"/>
</dbReference>
<evidence type="ECO:0000256" key="3">
    <source>
        <dbReference type="ARBA" id="ARBA00022692"/>
    </source>
</evidence>
<organism evidence="7 8">
    <name type="scientific">Trichodelitschia bisporula</name>
    <dbReference type="NCBI Taxonomy" id="703511"/>
    <lineage>
        <taxon>Eukaryota</taxon>
        <taxon>Fungi</taxon>
        <taxon>Dikarya</taxon>
        <taxon>Ascomycota</taxon>
        <taxon>Pezizomycotina</taxon>
        <taxon>Dothideomycetes</taxon>
        <taxon>Dothideomycetes incertae sedis</taxon>
        <taxon>Phaeotrichales</taxon>
        <taxon>Phaeotrichaceae</taxon>
        <taxon>Trichodelitschia</taxon>
    </lineage>
</organism>
<dbReference type="GO" id="GO:0022857">
    <property type="term" value="F:transmembrane transporter activity"/>
    <property type="evidence" value="ECO:0007669"/>
    <property type="project" value="InterPro"/>
</dbReference>
<name>A0A6G1HI04_9PEZI</name>
<evidence type="ECO:0000256" key="1">
    <source>
        <dbReference type="ARBA" id="ARBA00004141"/>
    </source>
</evidence>
<feature type="transmembrane region" description="Helical" evidence="6">
    <location>
        <begin position="246"/>
        <end position="266"/>
    </location>
</feature>
<evidence type="ECO:0000256" key="5">
    <source>
        <dbReference type="ARBA" id="ARBA00023136"/>
    </source>
</evidence>
<keyword evidence="3 6" id="KW-0812">Transmembrane</keyword>
<dbReference type="InterPro" id="IPR011701">
    <property type="entry name" value="MFS"/>
</dbReference>
<feature type="transmembrane region" description="Helical" evidence="6">
    <location>
        <begin position="175"/>
        <end position="194"/>
    </location>
</feature>
<feature type="transmembrane region" description="Helical" evidence="6">
    <location>
        <begin position="18"/>
        <end position="37"/>
    </location>
</feature>
<protein>
    <submittedName>
        <fullName evidence="7">MFS general substrate transporter</fullName>
    </submittedName>
</protein>
<keyword evidence="2" id="KW-0813">Transport</keyword>